<feature type="region of interest" description="Disordered" evidence="2">
    <location>
        <begin position="124"/>
        <end position="145"/>
    </location>
</feature>
<feature type="region of interest" description="Disordered" evidence="2">
    <location>
        <begin position="345"/>
        <end position="394"/>
    </location>
</feature>
<dbReference type="AlphaFoldDB" id="A0A067BZC7"/>
<dbReference type="Gene3D" id="3.30.1520.10">
    <property type="entry name" value="Phox-like domain"/>
    <property type="match status" value="1"/>
</dbReference>
<dbReference type="GeneID" id="24132168"/>
<keyword evidence="1" id="KW-0175">Coiled coil</keyword>
<keyword evidence="5" id="KW-1185">Reference proteome</keyword>
<reference evidence="4 5" key="1">
    <citation type="journal article" date="2013" name="PLoS Genet.">
        <title>Distinctive expansion of potential virulence genes in the genome of the oomycete fish pathogen Saprolegnia parasitica.</title>
        <authorList>
            <person name="Jiang R.H."/>
            <person name="de Bruijn I."/>
            <person name="Haas B.J."/>
            <person name="Belmonte R."/>
            <person name="Lobach L."/>
            <person name="Christie J."/>
            <person name="van den Ackerveken G."/>
            <person name="Bottin A."/>
            <person name="Bulone V."/>
            <person name="Diaz-Moreno S.M."/>
            <person name="Dumas B."/>
            <person name="Fan L."/>
            <person name="Gaulin E."/>
            <person name="Govers F."/>
            <person name="Grenville-Briggs L.J."/>
            <person name="Horner N.R."/>
            <person name="Levin J.Z."/>
            <person name="Mammella M."/>
            <person name="Meijer H.J."/>
            <person name="Morris P."/>
            <person name="Nusbaum C."/>
            <person name="Oome S."/>
            <person name="Phillips A.J."/>
            <person name="van Rooyen D."/>
            <person name="Rzeszutek E."/>
            <person name="Saraiva M."/>
            <person name="Secombes C.J."/>
            <person name="Seidl M.F."/>
            <person name="Snel B."/>
            <person name="Stassen J.H."/>
            <person name="Sykes S."/>
            <person name="Tripathy S."/>
            <person name="van den Berg H."/>
            <person name="Vega-Arreguin J.C."/>
            <person name="Wawra S."/>
            <person name="Young S.K."/>
            <person name="Zeng Q."/>
            <person name="Dieguez-Uribeondo J."/>
            <person name="Russ C."/>
            <person name="Tyler B.M."/>
            <person name="van West P."/>
        </authorList>
    </citation>
    <scope>NUCLEOTIDE SEQUENCE [LARGE SCALE GENOMIC DNA]</scope>
    <source>
        <strain evidence="4 5">CBS 223.65</strain>
    </source>
</reference>
<dbReference type="OMA" id="DDVADKW"/>
<feature type="coiled-coil region" evidence="1">
    <location>
        <begin position="312"/>
        <end position="342"/>
    </location>
</feature>
<dbReference type="STRING" id="695850.A0A067BZC7"/>
<protein>
    <recommendedName>
        <fullName evidence="3">PX domain-containing protein</fullName>
    </recommendedName>
</protein>
<accession>A0A067BZC7</accession>
<dbReference type="InterPro" id="IPR036871">
    <property type="entry name" value="PX_dom_sf"/>
</dbReference>
<dbReference type="InterPro" id="IPR001683">
    <property type="entry name" value="PX_dom"/>
</dbReference>
<proteinExistence type="predicted"/>
<feature type="compositionally biased region" description="Polar residues" evidence="2">
    <location>
        <begin position="126"/>
        <end position="143"/>
    </location>
</feature>
<dbReference type="CDD" id="cd06093">
    <property type="entry name" value="PX_domain"/>
    <property type="match status" value="1"/>
</dbReference>
<dbReference type="Proteomes" id="UP000030745">
    <property type="component" value="Unassembled WGS sequence"/>
</dbReference>
<evidence type="ECO:0000256" key="1">
    <source>
        <dbReference type="SAM" id="Coils"/>
    </source>
</evidence>
<dbReference type="Pfam" id="PF00787">
    <property type="entry name" value="PX"/>
    <property type="match status" value="1"/>
</dbReference>
<dbReference type="KEGG" id="spar:SPRG_10034"/>
<dbReference type="EMBL" id="KK583248">
    <property type="protein sequence ID" value="KDO23889.1"/>
    <property type="molecule type" value="Genomic_DNA"/>
</dbReference>
<evidence type="ECO:0000313" key="5">
    <source>
        <dbReference type="Proteomes" id="UP000030745"/>
    </source>
</evidence>
<dbReference type="PROSITE" id="PS50195">
    <property type="entry name" value="PX"/>
    <property type="match status" value="1"/>
</dbReference>
<organism evidence="4 5">
    <name type="scientific">Saprolegnia parasitica (strain CBS 223.65)</name>
    <dbReference type="NCBI Taxonomy" id="695850"/>
    <lineage>
        <taxon>Eukaryota</taxon>
        <taxon>Sar</taxon>
        <taxon>Stramenopiles</taxon>
        <taxon>Oomycota</taxon>
        <taxon>Saprolegniomycetes</taxon>
        <taxon>Saprolegniales</taxon>
        <taxon>Saprolegniaceae</taxon>
        <taxon>Saprolegnia</taxon>
    </lineage>
</organism>
<evidence type="ECO:0000259" key="3">
    <source>
        <dbReference type="PROSITE" id="PS50195"/>
    </source>
</evidence>
<feature type="compositionally biased region" description="Low complexity" evidence="2">
    <location>
        <begin position="374"/>
        <end position="388"/>
    </location>
</feature>
<evidence type="ECO:0000313" key="4">
    <source>
        <dbReference type="EMBL" id="KDO23889.1"/>
    </source>
</evidence>
<dbReference type="GO" id="GO:0035091">
    <property type="term" value="F:phosphatidylinositol binding"/>
    <property type="evidence" value="ECO:0007669"/>
    <property type="project" value="InterPro"/>
</dbReference>
<dbReference type="VEuPathDB" id="FungiDB:SPRG_10034"/>
<gene>
    <name evidence="4" type="ORF">SPRG_10034</name>
</gene>
<name>A0A067BZC7_SAPPC</name>
<dbReference type="RefSeq" id="XP_012205359.1">
    <property type="nucleotide sequence ID" value="XM_012349969.1"/>
</dbReference>
<dbReference type="OrthoDB" id="129140at2759"/>
<feature type="domain" description="PX" evidence="3">
    <location>
        <begin position="371"/>
        <end position="497"/>
    </location>
</feature>
<sequence length="497" mass="53146">MGCQQSTPVRDPQPVAAVDLTNKSLSTIGDALQEDTAEKWAVTVQRVKSNAIPEEAKTPLAAQGMSPRRVSVAADVVSDHAPVAAVVDDAIAENDAALATIADALADDVADKWEALVHEVEISRSAPVSATEKSPAESDTTNLAAVADENAAVPPAMDEAADEDSPMETTIVQAEGIDPPAIVIDEVEMEVIMIAPLHDGDTMDTVVEELSEVDVDVVDATDEATDNETVDVVEESTVVDEEEVDAAVPMPRSTVGQEYVLDDLIGSTVPVHTRVVAAGIVDEIIESAVARVNAKETVEVDIDAEMDAEQKLLQVQHDLAEIAAELEQIKEASEKIDSTNESDYIGNEIAPQDEPVPQSSDATTADIDNPMVPKAPSSKAPSSKAPSSKSKHYKSLGSSVESGIVMYNVQVPSGRVIHKRYNDFKVLYSDMAHVMLVNDVHGGGGLPPMPRAGMMSRFTRQNKAMVQEREQVFESILNAIAEHPIASHSPEFQHFLR</sequence>
<evidence type="ECO:0000256" key="2">
    <source>
        <dbReference type="SAM" id="MobiDB-lite"/>
    </source>
</evidence>
<dbReference type="SUPFAM" id="SSF64268">
    <property type="entry name" value="PX domain"/>
    <property type="match status" value="1"/>
</dbReference>